<dbReference type="EMBL" id="CP003096">
    <property type="protein sequence ID" value="AER66529.1"/>
    <property type="molecule type" value="Genomic_DNA"/>
</dbReference>
<name>G7V9H9_THELD</name>
<dbReference type="eggNOG" id="COG0457">
    <property type="taxonomic scope" value="Bacteria"/>
</dbReference>
<dbReference type="InterPro" id="IPR000641">
    <property type="entry name" value="CbxX/CfxQ"/>
</dbReference>
<dbReference type="InterPro" id="IPR003959">
    <property type="entry name" value="ATPase_AAA_core"/>
</dbReference>
<dbReference type="SUPFAM" id="SSF48452">
    <property type="entry name" value="TPR-like"/>
    <property type="match status" value="2"/>
</dbReference>
<keyword evidence="7" id="KW-1185">Reference proteome</keyword>
<reference evidence="6 7" key="2">
    <citation type="journal article" date="2012" name="Stand. Genomic Sci.">
        <title>Genome sequence of the moderately thermophilic, amino-acid-degrading and sulfur-reducing bacterium Thermovirga lienii type strain (Cas60314(T)).</title>
        <authorList>
            <person name="Goker M."/>
            <person name="Saunders E."/>
            <person name="Lapidus A."/>
            <person name="Nolan M."/>
            <person name="Lucas S."/>
            <person name="Hammon N."/>
            <person name="Deshpande S."/>
            <person name="Cheng J.F."/>
            <person name="Han C."/>
            <person name="Tapia R."/>
            <person name="Goodwin L.A."/>
            <person name="Pitluck S."/>
            <person name="Liolios K."/>
            <person name="Mavromatis K."/>
            <person name="Pagani I."/>
            <person name="Ivanova N."/>
            <person name="Mikhailova N."/>
            <person name="Pati A."/>
            <person name="Chen A."/>
            <person name="Palaniappan K."/>
            <person name="Land M."/>
            <person name="Chang Y.J."/>
            <person name="Jeffries C.D."/>
            <person name="Brambilla E.M."/>
            <person name="Rohde M."/>
            <person name="Spring S."/>
            <person name="Detter J.C."/>
            <person name="Woyke T."/>
            <person name="Bristow J."/>
            <person name="Eisen J.A."/>
            <person name="Markowitz V."/>
            <person name="Hugenholtz P."/>
            <person name="Kyrpides N.C."/>
            <person name="Klenk H.P."/>
        </authorList>
    </citation>
    <scope>NUCLEOTIDE SEQUENCE [LARGE SCALE GENOMIC DNA]</scope>
    <source>
        <strain evidence="7">ATCC BAA-1197 / DSM 17291 / Cas60314</strain>
    </source>
</reference>
<dbReference type="SUPFAM" id="SSF52540">
    <property type="entry name" value="P-loop containing nucleoside triphosphate hydrolases"/>
    <property type="match status" value="1"/>
</dbReference>
<feature type="domain" description="AAA+ ATPase" evidence="5">
    <location>
        <begin position="55"/>
        <end position="194"/>
    </location>
</feature>
<dbReference type="Gene3D" id="1.10.8.60">
    <property type="match status" value="1"/>
</dbReference>
<dbReference type="OrthoDB" id="9806903at2"/>
<evidence type="ECO:0000313" key="7">
    <source>
        <dbReference type="Proteomes" id="UP000005868"/>
    </source>
</evidence>
<dbReference type="InterPro" id="IPR050773">
    <property type="entry name" value="CbxX/CfxQ_RuBisCO_ESX"/>
</dbReference>
<protein>
    <submittedName>
        <fullName evidence="6">AAA ATPase central domain protein</fullName>
    </submittedName>
</protein>
<dbReference type="Pfam" id="PF00004">
    <property type="entry name" value="AAA"/>
    <property type="match status" value="1"/>
</dbReference>
<accession>G7V9H9</accession>
<dbReference type="GO" id="GO:0016887">
    <property type="term" value="F:ATP hydrolysis activity"/>
    <property type="evidence" value="ECO:0007669"/>
    <property type="project" value="InterPro"/>
</dbReference>
<evidence type="ECO:0000256" key="1">
    <source>
        <dbReference type="ARBA" id="ARBA00010378"/>
    </source>
</evidence>
<feature type="repeat" description="TPR" evidence="4">
    <location>
        <begin position="507"/>
        <end position="540"/>
    </location>
</feature>
<sequence length="885" mass="99866">MPIELKKGGDRRGGIEDLEQLVGLQSIKRELRKIESMLWLNKHRKQKDLGELSLQSFHFVFKGSPGTGKTTVARLIGQIFRKYGLLRSGDVVEVDRAKLVGPTPGETEVKVLRTVRSALDGVLFVDEAYALSGGGDTSDPGWRALEVLLKAMEDYRDCLVVIFAGYTHEMDRLFDSFTGLKSRFPFHLEFENYTPLELVEIANFMASRENLEISEQASLAIMNMMKKRVKEKDFSNAREIRNLIDHAKTKMSSRLRNKRKVTSWDLKTITILDLDDPYGETSFLVENIELAKKEMYADPLNKELRFKLAQRYEDAGLWSDVVATLEPVAKELSPPARALLGMALSKMGQHKEALEYLDGENLTPQHEFHKGISALWEGKRKEAIELLKDASEKTGEYPEFYLALSFAYFLEGQWGESFKAFREGLALIKKREGILPPESLRSLPYKDLKDEQVRQALERAVLKDFNNPDEALISFAEALLLSTSRGSVPDVIEEALRTALSNMPDDPRPHRGLAHYYKHKGEIMKAIVSLEVALELEPRNIEDWKLLAELYFAAGQKEKAEEVLHDVVYEQVGAGALALDLAKAEEQKGNKEEAERLYEKAWRQELSQEEKTFCADRLGQMKAVKGNFSEAMRYLEQVEISELSPEGQFWYARALIEARMWSKAEAVLRGIGPLPEELSSPYLYWKIRTLVAVKDLYEARSVVVNEGAPPWLRLASLMARVVSGDKSVAPSLKSFDSSELGMDGLGLLCVGLAGIGEWEGLYRCAQKAQQAQHGPVLWELQDGKLKEELEYLAGIAAAHMKRWETALEHFKRSHTVLLHPVTLYAMAVSMIALGRVNEAKRLSFQLNAAPTLKKKVDDLVKQNTGLRKLIAEPISAEVLDAFAFI</sequence>
<dbReference type="InterPro" id="IPR019734">
    <property type="entry name" value="TPR_rpt"/>
</dbReference>
<dbReference type="KEGG" id="tli:Tlie_0796"/>
<dbReference type="Pfam" id="PF14559">
    <property type="entry name" value="TPR_19"/>
    <property type="match status" value="1"/>
</dbReference>
<keyword evidence="2" id="KW-0547">Nucleotide-binding</keyword>
<keyword evidence="3" id="KW-0067">ATP-binding</keyword>
<comment type="similarity">
    <text evidence="1">Belongs to the CbxX/CfxQ family.</text>
</comment>
<dbReference type="InterPro" id="IPR041627">
    <property type="entry name" value="AAA_lid_6"/>
</dbReference>
<dbReference type="eggNOG" id="COG0464">
    <property type="taxonomic scope" value="Bacteria"/>
</dbReference>
<dbReference type="InterPro" id="IPR003593">
    <property type="entry name" value="AAA+_ATPase"/>
</dbReference>
<dbReference type="Pfam" id="PF13181">
    <property type="entry name" value="TPR_8"/>
    <property type="match status" value="1"/>
</dbReference>
<proteinExistence type="inferred from homology"/>
<dbReference type="CDD" id="cd00009">
    <property type="entry name" value="AAA"/>
    <property type="match status" value="1"/>
</dbReference>
<dbReference type="Pfam" id="PF17866">
    <property type="entry name" value="AAA_lid_6"/>
    <property type="match status" value="1"/>
</dbReference>
<dbReference type="FunFam" id="3.40.50.300:FF:000216">
    <property type="entry name" value="Type VII secretion ATPase EccA"/>
    <property type="match status" value="1"/>
</dbReference>
<dbReference type="InterPro" id="IPR011990">
    <property type="entry name" value="TPR-like_helical_dom_sf"/>
</dbReference>
<gene>
    <name evidence="6" type="ordered locus">Tlie_0796</name>
</gene>
<organism evidence="6 7">
    <name type="scientific">Thermovirga lienii (strain ATCC BAA-1197 / DSM 17291 / Cas60314)</name>
    <dbReference type="NCBI Taxonomy" id="580340"/>
    <lineage>
        <taxon>Bacteria</taxon>
        <taxon>Thermotogati</taxon>
        <taxon>Synergistota</taxon>
        <taxon>Synergistia</taxon>
        <taxon>Synergistales</taxon>
        <taxon>Thermovirgaceae</taxon>
        <taxon>Thermovirga</taxon>
    </lineage>
</organism>
<dbReference type="Proteomes" id="UP000005868">
    <property type="component" value="Chromosome"/>
</dbReference>
<dbReference type="PRINTS" id="PR00819">
    <property type="entry name" value="CBXCFQXSUPER"/>
</dbReference>
<evidence type="ECO:0000256" key="3">
    <source>
        <dbReference type="ARBA" id="ARBA00022840"/>
    </source>
</evidence>
<keyword evidence="4" id="KW-0802">TPR repeat</keyword>
<dbReference type="SMART" id="SM00028">
    <property type="entry name" value="TPR"/>
    <property type="match status" value="6"/>
</dbReference>
<dbReference type="InterPro" id="IPR027417">
    <property type="entry name" value="P-loop_NTPase"/>
</dbReference>
<reference evidence="7" key="1">
    <citation type="submission" date="2011-10" db="EMBL/GenBank/DDBJ databases">
        <title>The complete genome of chromosome of Thermovirga lienii DSM 17291.</title>
        <authorList>
            <consortium name="US DOE Joint Genome Institute (JGI-PGF)"/>
            <person name="Lucas S."/>
            <person name="Copeland A."/>
            <person name="Lapidus A."/>
            <person name="Glavina del Rio T."/>
            <person name="Dalin E."/>
            <person name="Tice H."/>
            <person name="Bruce D."/>
            <person name="Goodwin L."/>
            <person name="Pitluck S."/>
            <person name="Peters L."/>
            <person name="Mikhailova N."/>
            <person name="Saunders E."/>
            <person name="Kyrpides N."/>
            <person name="Mavromatis K."/>
            <person name="Ivanova N."/>
            <person name="Last F.I."/>
            <person name="Brettin T."/>
            <person name="Detter J.C."/>
            <person name="Han C."/>
            <person name="Larimer F."/>
            <person name="Land M."/>
            <person name="Hauser L."/>
            <person name="Markowitz V."/>
            <person name="Cheng J.-F."/>
            <person name="Hugenholtz P."/>
            <person name="Woyke T."/>
            <person name="Wu D."/>
            <person name="Spring S."/>
            <person name="Schroeder M."/>
            <person name="Brambilla E.-M."/>
            <person name="Klenk H.-P."/>
            <person name="Eisen J.A."/>
        </authorList>
    </citation>
    <scope>NUCLEOTIDE SEQUENCE [LARGE SCALE GENOMIC DNA]</scope>
    <source>
        <strain evidence="7">ATCC BAA-1197 / DSM 17291 / Cas60314</strain>
    </source>
</reference>
<evidence type="ECO:0000256" key="4">
    <source>
        <dbReference type="PROSITE-ProRule" id="PRU00339"/>
    </source>
</evidence>
<dbReference type="PROSITE" id="PS50005">
    <property type="entry name" value="TPR"/>
    <property type="match status" value="1"/>
</dbReference>
<dbReference type="GO" id="GO:0005524">
    <property type="term" value="F:ATP binding"/>
    <property type="evidence" value="ECO:0007669"/>
    <property type="project" value="UniProtKB-KW"/>
</dbReference>
<evidence type="ECO:0000256" key="2">
    <source>
        <dbReference type="ARBA" id="ARBA00022741"/>
    </source>
</evidence>
<evidence type="ECO:0000259" key="5">
    <source>
        <dbReference type="SMART" id="SM00382"/>
    </source>
</evidence>
<dbReference type="HOGENOM" id="CLU_325686_0_0_0"/>
<dbReference type="SMART" id="SM00382">
    <property type="entry name" value="AAA"/>
    <property type="match status" value="1"/>
</dbReference>
<dbReference type="AlphaFoldDB" id="G7V9H9"/>
<dbReference type="PANTHER" id="PTHR43392">
    <property type="entry name" value="AAA-TYPE ATPASE FAMILY PROTEIN / ANKYRIN REPEAT FAMILY PROTEIN"/>
    <property type="match status" value="1"/>
</dbReference>
<dbReference type="Gene3D" id="1.25.40.10">
    <property type="entry name" value="Tetratricopeptide repeat domain"/>
    <property type="match status" value="2"/>
</dbReference>
<dbReference type="STRING" id="580340.Tlie_0796"/>
<evidence type="ECO:0000313" key="6">
    <source>
        <dbReference type="EMBL" id="AER66529.1"/>
    </source>
</evidence>
<dbReference type="Gene3D" id="3.40.50.300">
    <property type="entry name" value="P-loop containing nucleotide triphosphate hydrolases"/>
    <property type="match status" value="1"/>
</dbReference>
<dbReference type="PANTHER" id="PTHR43392:SF2">
    <property type="entry name" value="AAA-TYPE ATPASE FAMILY PROTEIN _ ANKYRIN REPEAT FAMILY PROTEIN"/>
    <property type="match status" value="1"/>
</dbReference>